<feature type="compositionally biased region" description="Low complexity" evidence="1">
    <location>
        <begin position="775"/>
        <end position="791"/>
    </location>
</feature>
<feature type="compositionally biased region" description="Low complexity" evidence="1">
    <location>
        <begin position="38"/>
        <end position="54"/>
    </location>
</feature>
<dbReference type="AlphaFoldDB" id="A0A507QSY8"/>
<feature type="compositionally biased region" description="Polar residues" evidence="1">
    <location>
        <begin position="345"/>
        <end position="362"/>
    </location>
</feature>
<feature type="compositionally biased region" description="Low complexity" evidence="1">
    <location>
        <begin position="961"/>
        <end position="974"/>
    </location>
</feature>
<dbReference type="EMBL" id="VIFY01000117">
    <property type="protein sequence ID" value="TQB70222.1"/>
    <property type="molecule type" value="Genomic_DNA"/>
</dbReference>
<feature type="region of interest" description="Disordered" evidence="1">
    <location>
        <begin position="1"/>
        <end position="419"/>
    </location>
</feature>
<evidence type="ECO:0000256" key="1">
    <source>
        <dbReference type="SAM" id="MobiDB-lite"/>
    </source>
</evidence>
<feature type="compositionally biased region" description="Basic and acidic residues" evidence="1">
    <location>
        <begin position="1067"/>
        <end position="1076"/>
    </location>
</feature>
<gene>
    <name evidence="2" type="ORF">MPDQ_000777</name>
</gene>
<feature type="compositionally biased region" description="Polar residues" evidence="1">
    <location>
        <begin position="20"/>
        <end position="31"/>
    </location>
</feature>
<feature type="region of interest" description="Disordered" evidence="1">
    <location>
        <begin position="482"/>
        <end position="733"/>
    </location>
</feature>
<accession>A0A507QSY8</accession>
<evidence type="ECO:0000313" key="2">
    <source>
        <dbReference type="EMBL" id="TQB70222.1"/>
    </source>
</evidence>
<feature type="compositionally biased region" description="Polar residues" evidence="1">
    <location>
        <begin position="619"/>
        <end position="635"/>
    </location>
</feature>
<feature type="compositionally biased region" description="Low complexity" evidence="1">
    <location>
        <begin position="220"/>
        <end position="229"/>
    </location>
</feature>
<feature type="compositionally biased region" description="Basic and acidic residues" evidence="1">
    <location>
        <begin position="289"/>
        <end position="302"/>
    </location>
</feature>
<feature type="compositionally biased region" description="Polar residues" evidence="1">
    <location>
        <begin position="582"/>
        <end position="591"/>
    </location>
</feature>
<comment type="caution">
    <text evidence="2">The sequence shown here is derived from an EMBL/GenBank/DDBJ whole genome shotgun (WGS) entry which is preliminary data.</text>
</comment>
<organism evidence="2 3">
    <name type="scientific">Monascus purpureus</name>
    <name type="common">Red mold</name>
    <name type="synonym">Monascus anka</name>
    <dbReference type="NCBI Taxonomy" id="5098"/>
    <lineage>
        <taxon>Eukaryota</taxon>
        <taxon>Fungi</taxon>
        <taxon>Dikarya</taxon>
        <taxon>Ascomycota</taxon>
        <taxon>Pezizomycotina</taxon>
        <taxon>Eurotiomycetes</taxon>
        <taxon>Eurotiomycetidae</taxon>
        <taxon>Eurotiales</taxon>
        <taxon>Aspergillaceae</taxon>
        <taxon>Monascus</taxon>
    </lineage>
</organism>
<reference evidence="2 3" key="1">
    <citation type="submission" date="2019-06" db="EMBL/GenBank/DDBJ databases">
        <title>Wine fermentation using esterase from Monascus purpureus.</title>
        <authorList>
            <person name="Geng C."/>
            <person name="Zhang Y."/>
        </authorList>
    </citation>
    <scope>NUCLEOTIDE SEQUENCE [LARGE SCALE GENOMIC DNA]</scope>
    <source>
        <strain evidence="2">HQ1</strain>
    </source>
</reference>
<feature type="compositionally biased region" description="Polar residues" evidence="1">
    <location>
        <begin position="792"/>
        <end position="807"/>
    </location>
</feature>
<feature type="region of interest" description="Disordered" evidence="1">
    <location>
        <begin position="439"/>
        <end position="470"/>
    </location>
</feature>
<feature type="region of interest" description="Disordered" evidence="1">
    <location>
        <begin position="753"/>
        <end position="1101"/>
    </location>
</feature>
<feature type="compositionally biased region" description="Polar residues" evidence="1">
    <location>
        <begin position="1186"/>
        <end position="1196"/>
    </location>
</feature>
<protein>
    <submittedName>
        <fullName evidence="2">Uncharacterized protein</fullName>
    </submittedName>
</protein>
<feature type="compositionally biased region" description="Basic and acidic residues" evidence="1">
    <location>
        <begin position="851"/>
        <end position="861"/>
    </location>
</feature>
<feature type="compositionally biased region" description="Low complexity" evidence="1">
    <location>
        <begin position="709"/>
        <end position="718"/>
    </location>
</feature>
<dbReference type="STRING" id="5098.A0A507QSY8"/>
<feature type="compositionally biased region" description="Basic and acidic residues" evidence="1">
    <location>
        <begin position="641"/>
        <end position="663"/>
    </location>
</feature>
<feature type="compositionally biased region" description="Polar residues" evidence="1">
    <location>
        <begin position="404"/>
        <end position="413"/>
    </location>
</feature>
<feature type="compositionally biased region" description="Low complexity" evidence="1">
    <location>
        <begin position="930"/>
        <end position="944"/>
    </location>
</feature>
<feature type="region of interest" description="Disordered" evidence="1">
    <location>
        <begin position="1116"/>
        <end position="1230"/>
    </location>
</feature>
<name>A0A507QSY8_MONPU</name>
<feature type="compositionally biased region" description="Polar residues" evidence="1">
    <location>
        <begin position="669"/>
        <end position="693"/>
    </location>
</feature>
<feature type="compositionally biased region" description="Polar residues" evidence="1">
    <location>
        <begin position="150"/>
        <end position="165"/>
    </location>
</feature>
<feature type="compositionally biased region" description="Basic residues" evidence="1">
    <location>
        <begin position="1125"/>
        <end position="1139"/>
    </location>
</feature>
<sequence length="1244" mass="132494">MAASTPTAVEDVQTKRMLKRQSSLTSHNGRSASMPAASRGSLRRSGSSSSMSSRTFRDPSPGPGLTLPDSAHHSSHHSFGLGRSKSFNRRSVSLDAPRRTNSLPGSHRSTRAFSADRVRARSPPNFLNRGHRLSTVHELGGGDISDTEAVHTSPTHLDTGPSSGPSEPHADGTPVRKNSRIFTQGNPGGTRPAGKHPVGTAVAAAQAASLRKDGAASPVGTGLSGSLGTPTDRRSVDVVQRKPSTHLALNKRPSAVRKATHHEEETVETEATEGHAHSARSPNRTSNHQFRENEQLFVEDHGLASPEQPSMVQELPIPDDKDEPSVASSDIYDRELAPVAENSHVRQSTSPGRSAHFSNQLSVADAVGRLHTPPPRSMSPVKSALKHSPRDSLSPDARPVHSPSEMSDGTSIASDDGVRMGFRKRQVKVSFDDEAEVVGVASSPPTSPEDPVFPVSAPEKKSKTNWFGVGKRKRAQMDNISGDEFERMLKPRPALPSFGSVRVAKDSSKCHTVGEDMSDNESTTSNSDPDDDGPFFHRQAAGSPTINVSPEGIQSRAEVPDGQTDWDYKPVGSSKRVATPDAVSTANSSGLPSAPFDDTPSNLPPKATTVNEFAMDGSGSPNLGANSGFTETATAVQPKLQRPENKGASGWEKERPSSERYRMPGDFPPSSSEVPTPGKSSTEQPPTEETSGPSPMKTEGVDDSEQSSEDSYVSVYSDAAESLPKGNGFGSINAIVGSRKLPTEAALAALRARNGQVSESANTAVTSGSATPTGQVSSSASSQPAKPPKVAESTSDSADEPTTSSRDLSYGGSVLIPSSHPSPGETKNEAEARPERTTKKAKRPIFVDVYEDSRQEQRTTDQPRGPLTDGPAKYSSGSRPNVDDRRKTKRKTFAGGEVRDGFATGKSVGHARSQSANIAAFPLRTVSNGSDSSSSFKRSRASSAKADHISMKRTLRGSVESPQTRSSPRSPTFPVGETSSSTMARTLRSPNGAGPKPSLFSGPGKGLKSKNSKSAMGLHFSSRFGGDSDDEGGSSLAPHYRSRFDDSSDDEGPVVSTRSPSQVRGIPRREGERDGDSTELEDSSEDGRPPPPAVAKNPESSALEALAKSRGMTVEQLEEFLNRPPQRKSGRLLRRFKKSKNADEKMPRTGNDGTTSSHAHLDHPQLEHNQAGAFSSRRMQKKSDSDTWPPNHSSNGEPERPRTADDTVPSRNGYSGEALDVVIAPPSPRKKRFSTLRKAFGLRS</sequence>
<feature type="compositionally biased region" description="Polar residues" evidence="1">
    <location>
        <begin position="755"/>
        <end position="774"/>
    </location>
</feature>
<evidence type="ECO:0000313" key="3">
    <source>
        <dbReference type="Proteomes" id="UP000319663"/>
    </source>
</evidence>
<keyword evidence="3" id="KW-1185">Reference proteome</keyword>
<feature type="compositionally biased region" description="Basic and acidic residues" evidence="1">
    <location>
        <begin position="231"/>
        <end position="240"/>
    </location>
</feature>
<feature type="compositionally biased region" description="Basic and acidic residues" evidence="1">
    <location>
        <begin position="826"/>
        <end position="838"/>
    </location>
</feature>
<dbReference type="Proteomes" id="UP000319663">
    <property type="component" value="Unassembled WGS sequence"/>
</dbReference>
<proteinExistence type="predicted"/>
<feature type="compositionally biased region" description="Basic and acidic residues" evidence="1">
    <location>
        <begin position="503"/>
        <end position="514"/>
    </location>
</feature>